<accession>A0ABX1SRA5</accession>
<comment type="caution">
    <text evidence="1">The sequence shown here is derived from an EMBL/GenBank/DDBJ whole genome shotgun (WGS) entry which is preliminary data.</text>
</comment>
<protein>
    <submittedName>
        <fullName evidence="1">Uncharacterized protein</fullName>
    </submittedName>
</protein>
<name>A0ABX1SRA5_STACP</name>
<keyword evidence="2" id="KW-1185">Reference proteome</keyword>
<proteinExistence type="predicted"/>
<evidence type="ECO:0000313" key="1">
    <source>
        <dbReference type="EMBL" id="NMK53756.1"/>
    </source>
</evidence>
<organism evidence="1 2">
    <name type="scientific">Staphylococcus capitis</name>
    <dbReference type="NCBI Taxonomy" id="29388"/>
    <lineage>
        <taxon>Bacteria</taxon>
        <taxon>Bacillati</taxon>
        <taxon>Bacillota</taxon>
        <taxon>Bacilli</taxon>
        <taxon>Bacillales</taxon>
        <taxon>Staphylococcaceae</taxon>
        <taxon>Staphylococcus</taxon>
    </lineage>
</organism>
<dbReference type="EMBL" id="JABBMI010000038">
    <property type="protein sequence ID" value="NMK53756.1"/>
    <property type="molecule type" value="Genomic_DNA"/>
</dbReference>
<dbReference type="RefSeq" id="WP_168992907.1">
    <property type="nucleotide sequence ID" value="NZ_JABBMI010000038.1"/>
</dbReference>
<sequence length="125" mass="14967">MEYWRQYYIDNYNIDVKELGVSAWVNSNNLKELKHQMEIQVYDYIYGQNYYQNVIKAMITVGDFHDPDKLIAEYLHEGMLNSFNPKFVAKYVRDQFDLMAEEYFYDSDQVRQQQAIQATGAKTFT</sequence>
<dbReference type="Proteomes" id="UP000538955">
    <property type="component" value="Unassembled WGS sequence"/>
</dbReference>
<evidence type="ECO:0000313" key="2">
    <source>
        <dbReference type="Proteomes" id="UP000538955"/>
    </source>
</evidence>
<gene>
    <name evidence="1" type="ORF">HHM24_03185</name>
</gene>
<feature type="non-terminal residue" evidence="1">
    <location>
        <position position="125"/>
    </location>
</feature>
<reference evidence="1 2" key="1">
    <citation type="submission" date="2020-04" db="EMBL/GenBank/DDBJ databases">
        <title>The Epidemiology and Molecular Characteristics of Linezolid-Resistant Staphylococcus capitis in Huashan Hospital, Shanghai.</title>
        <authorList>
            <person name="Ding L."/>
            <person name="Li P."/>
            <person name="Yang Y."/>
            <person name="Lin D."/>
            <person name="Xu X."/>
        </authorList>
    </citation>
    <scope>NUCLEOTIDE SEQUENCE [LARGE SCALE GENOMIC DNA]</scope>
    <source>
        <strain evidence="1 2">17-84</strain>
    </source>
</reference>